<dbReference type="SUPFAM" id="SSF51197">
    <property type="entry name" value="Clavaminate synthase-like"/>
    <property type="match status" value="1"/>
</dbReference>
<evidence type="ECO:0000313" key="1">
    <source>
        <dbReference type="EMBL" id="SCZ87302.1"/>
    </source>
</evidence>
<dbReference type="PANTHER" id="PTHR31630">
    <property type="entry name" value="PHYTANOYL-COA DIOXYGENASE-RELATED-RELATED"/>
    <property type="match status" value="1"/>
</dbReference>
<keyword evidence="2" id="KW-1185">Reference proteome</keyword>
<name>A0A2X0K3V8_9BASI</name>
<proteinExistence type="predicted"/>
<dbReference type="OrthoDB" id="445007at2759"/>
<protein>
    <submittedName>
        <fullName evidence="1">BZ3500_MvSof-1268-A1-R1_Chr2-2g04768 protein</fullName>
    </submittedName>
</protein>
<dbReference type="Pfam" id="PF05721">
    <property type="entry name" value="PhyH"/>
    <property type="match status" value="1"/>
</dbReference>
<dbReference type="Proteomes" id="UP000249723">
    <property type="component" value="Unassembled WGS sequence"/>
</dbReference>
<organism evidence="1 2">
    <name type="scientific">Microbotryum saponariae</name>
    <dbReference type="NCBI Taxonomy" id="289078"/>
    <lineage>
        <taxon>Eukaryota</taxon>
        <taxon>Fungi</taxon>
        <taxon>Dikarya</taxon>
        <taxon>Basidiomycota</taxon>
        <taxon>Pucciniomycotina</taxon>
        <taxon>Microbotryomycetes</taxon>
        <taxon>Microbotryales</taxon>
        <taxon>Microbotryaceae</taxon>
        <taxon>Microbotryum</taxon>
    </lineage>
</organism>
<evidence type="ECO:0000313" key="2">
    <source>
        <dbReference type="Proteomes" id="UP000249723"/>
    </source>
</evidence>
<dbReference type="EMBL" id="FMWP01000010">
    <property type="protein sequence ID" value="SCZ87302.1"/>
    <property type="molecule type" value="Genomic_DNA"/>
</dbReference>
<dbReference type="Gene3D" id="2.60.120.620">
    <property type="entry name" value="q2cbj1_9rhob like domain"/>
    <property type="match status" value="1"/>
</dbReference>
<accession>A0A2X0K3V8</accession>
<reference evidence="2" key="1">
    <citation type="submission" date="2016-10" db="EMBL/GenBank/DDBJ databases">
        <authorList>
            <person name="Jeantristanb JTB J.-T."/>
            <person name="Ricardo R."/>
        </authorList>
    </citation>
    <scope>NUCLEOTIDE SEQUENCE [LARGE SCALE GENOMIC DNA]</scope>
</reference>
<dbReference type="AlphaFoldDB" id="A0A2X0K3V8"/>
<gene>
    <name evidence="1" type="ORF">BZ3500_MVSOF-1268-A1-R1_CHR2-2G04768</name>
</gene>
<dbReference type="InterPro" id="IPR008775">
    <property type="entry name" value="Phytyl_CoA_dOase-like"/>
</dbReference>
<sequence>MVVHATPPSVVHATPELTCLDFSGKTKYNDFRDDLVRDGYAVVKGVLSPEKAYGYTLQDIHQWLEEFGLGYKRDDPSTIREECLPIIHQKGLVQAYGAPHEVTFFSPIVSIGPDSDQTADVDLDLAQSFTWAVRSEPNVIGAFEKLFDTEDLLVSFDAINVSLPNRRDLPEVKPWAHQDQDPERPGFRCVQGFVNLNPCGQNDGGLMVLKGGHLVSKEYHDQFREEEREFRWTNEMYLFKDTGLAWLKERGLEWVKVNCEPGDLVLWDSRAPHYNVAPKGETARFVVYTCYAPVHTATKEDLLQKKQLFETTKGHSHWPQGFQPFIEHFVAPKRNGENDPLNTWAPRKKPVLSERAFKLTGIPYIETMSA</sequence>
<dbReference type="PANTHER" id="PTHR31630:SF7">
    <property type="entry name" value="PHYTANOYL-COA DIOXYGENASE"/>
    <property type="match status" value="1"/>
</dbReference>